<reference evidence="1" key="1">
    <citation type="submission" date="2014-11" db="EMBL/GenBank/DDBJ databases">
        <authorList>
            <person name="Amaro Gonzalez C."/>
        </authorList>
    </citation>
    <scope>NUCLEOTIDE SEQUENCE</scope>
</reference>
<protein>
    <submittedName>
        <fullName evidence="1">Uncharacterized protein</fullName>
    </submittedName>
</protein>
<reference evidence="1" key="2">
    <citation type="journal article" date="2015" name="Fish Shellfish Immunol.">
        <title>Early steps in the European eel (Anguilla anguilla)-Vibrio vulnificus interaction in the gills: Role of the RtxA13 toxin.</title>
        <authorList>
            <person name="Callol A."/>
            <person name="Pajuelo D."/>
            <person name="Ebbesson L."/>
            <person name="Teles M."/>
            <person name="MacKenzie S."/>
            <person name="Amaro C."/>
        </authorList>
    </citation>
    <scope>NUCLEOTIDE SEQUENCE</scope>
</reference>
<name>A0A0E9UG92_ANGAN</name>
<evidence type="ECO:0000313" key="1">
    <source>
        <dbReference type="EMBL" id="JAH63993.1"/>
    </source>
</evidence>
<accession>A0A0E9UG92</accession>
<dbReference type="AlphaFoldDB" id="A0A0E9UG92"/>
<sequence>MYKQTKRQKRHSVKRLDAMAADNDNDNLWLIPCTYHILICRSF</sequence>
<dbReference type="EMBL" id="GBXM01044584">
    <property type="protein sequence ID" value="JAH63993.1"/>
    <property type="molecule type" value="Transcribed_RNA"/>
</dbReference>
<proteinExistence type="predicted"/>
<organism evidence="1">
    <name type="scientific">Anguilla anguilla</name>
    <name type="common">European freshwater eel</name>
    <name type="synonym">Muraena anguilla</name>
    <dbReference type="NCBI Taxonomy" id="7936"/>
    <lineage>
        <taxon>Eukaryota</taxon>
        <taxon>Metazoa</taxon>
        <taxon>Chordata</taxon>
        <taxon>Craniata</taxon>
        <taxon>Vertebrata</taxon>
        <taxon>Euteleostomi</taxon>
        <taxon>Actinopterygii</taxon>
        <taxon>Neopterygii</taxon>
        <taxon>Teleostei</taxon>
        <taxon>Anguilliformes</taxon>
        <taxon>Anguillidae</taxon>
        <taxon>Anguilla</taxon>
    </lineage>
</organism>